<evidence type="ECO:0000313" key="3">
    <source>
        <dbReference type="EMBL" id="RRS03033.1"/>
    </source>
</evidence>
<dbReference type="AlphaFoldDB" id="A0A3R8S5S2"/>
<name>A0A3R8S5S2_9BURK</name>
<evidence type="ECO:0000259" key="2">
    <source>
        <dbReference type="Pfam" id="PF13699"/>
    </source>
</evidence>
<feature type="compositionally biased region" description="Low complexity" evidence="1">
    <location>
        <begin position="94"/>
        <end position="105"/>
    </location>
</feature>
<protein>
    <submittedName>
        <fullName evidence="3">DUF4157 domain-containing protein</fullName>
    </submittedName>
</protein>
<dbReference type="Proteomes" id="UP000269265">
    <property type="component" value="Unassembled WGS sequence"/>
</dbReference>
<organism evidence="3 4">
    <name type="scientific">Aquabacterium soli</name>
    <dbReference type="NCBI Taxonomy" id="2493092"/>
    <lineage>
        <taxon>Bacteria</taxon>
        <taxon>Pseudomonadati</taxon>
        <taxon>Pseudomonadota</taxon>
        <taxon>Betaproteobacteria</taxon>
        <taxon>Burkholderiales</taxon>
        <taxon>Aquabacterium</taxon>
    </lineage>
</organism>
<gene>
    <name evidence="3" type="ORF">EIP75_17715</name>
</gene>
<reference evidence="3 4" key="1">
    <citation type="submission" date="2018-12" db="EMBL/GenBank/DDBJ databases">
        <title>The whole draft genome of Aquabacterium sp. SJQ9.</title>
        <authorList>
            <person name="Sun L."/>
            <person name="Gao X."/>
            <person name="Chen W."/>
            <person name="Huang K."/>
        </authorList>
    </citation>
    <scope>NUCLEOTIDE SEQUENCE [LARGE SCALE GENOMIC DNA]</scope>
    <source>
        <strain evidence="3 4">SJQ9</strain>
    </source>
</reference>
<keyword evidence="4" id="KW-1185">Reference proteome</keyword>
<dbReference type="EMBL" id="RSED01000016">
    <property type="protein sequence ID" value="RRS03033.1"/>
    <property type="molecule type" value="Genomic_DNA"/>
</dbReference>
<dbReference type="OrthoDB" id="7387101at2"/>
<evidence type="ECO:0000256" key="1">
    <source>
        <dbReference type="SAM" id="MobiDB-lite"/>
    </source>
</evidence>
<feature type="compositionally biased region" description="Polar residues" evidence="1">
    <location>
        <begin position="108"/>
        <end position="120"/>
    </location>
</feature>
<dbReference type="Pfam" id="PF13699">
    <property type="entry name" value="eCIS_core"/>
    <property type="match status" value="1"/>
</dbReference>
<feature type="compositionally biased region" description="Basic and acidic residues" evidence="1">
    <location>
        <begin position="15"/>
        <end position="42"/>
    </location>
</feature>
<accession>A0A3R8S5S2</accession>
<feature type="region of interest" description="Disordered" evidence="1">
    <location>
        <begin position="1"/>
        <end position="122"/>
    </location>
</feature>
<feature type="domain" description="eCIS core" evidence="2">
    <location>
        <begin position="124"/>
        <end position="199"/>
    </location>
</feature>
<comment type="caution">
    <text evidence="3">The sequence shown here is derived from an EMBL/GenBank/DDBJ whole genome shotgun (WGS) entry which is preliminary data.</text>
</comment>
<evidence type="ECO:0000313" key="4">
    <source>
        <dbReference type="Proteomes" id="UP000269265"/>
    </source>
</evidence>
<feature type="compositionally biased region" description="Low complexity" evidence="1">
    <location>
        <begin position="43"/>
        <end position="56"/>
    </location>
</feature>
<dbReference type="InterPro" id="IPR025295">
    <property type="entry name" value="eCIS_core_dom"/>
</dbReference>
<sequence>MAVRAKLSVSEPGDAVEKEADQVAERVSRKVAEPAPAQKEDAAPAAGGAAKAGAAKPPRPQEQAAKQPIARTASGAVPALRQAASPNEAKDRQQQGAVGAAAARQDPNDTQSRIKQQLGQGESLPENLAPRLEQQFGHDFSNVRIHHDGQADVLSKELAAKAFTVGSDIFFASGQYQPGTPAGLQLLAHELTHVVQQKDSVPAVHRRVDPSLASTYVANASTPGAETALGTLQIPGVKSRHLPLYASLAAAGNLKRVKGYGRDGANQRSVWNSTIQVPEAAVRSQLTARSIAPPGNNTDKVAITLGGRNYKRTIPELQAMLKIPEWGRRGTRPANGFQVDHIVELQVSGQMGSGVGNSIENMELLDQPSNSSSGGQIRSGIYTRVDAYLATFTPRPDRGAFLRTTDVVFERVEANGGAGAPAGASAWWSKADIEGAEPLATAQPAPPTREGRPDEFILSSSAGGIEVGRFRHDPAVTTITPQGAAARRLAGMVIQSITLQDAGTGAAATVGSIQAQWDLPPDWQPADPNVTMSLAGDGDYRGYPARIPTPALEFRHLSPVAFDSVSADDGQLKAQGQLTPSLPIFGAPISVTLQGRDVTFSMDYSAGDLRLPIPGLSIDDSTVRLFYSSERGLGVGGQVFFSVARVGSGDLSASFSTGQGIGLEGAFNFDSRLFDRARVRAWWRQGEMGAEGTIGIDQPDKIKGIRSASLTVGVTGNDWSFTGNAALSVPGVSDATVSVRKTDQGMVFDGDVNLSSSALVRSGRIHVNATEQAEGYKLSATGTAQPNIPGVDSQLEVSYDDGAFTASFSGAYARGMMSGNVTVGVTNRSVDEQGNLGGLGDPDAPLVVYGSGSATMRIAPWLQGTAGIRFSPTGEVTVSGEIGLPGSIEMFPRQEINKSLFSLSTQIPIVPGIVAEVGGNLSAKAGIGPGVLDQLRIGIEYNPAHEENTHVTGDAHLNVPADAGLRLAARAGIGLGITGASATGGIELGGSLGIDGAAEAGVHVDWMPSQGLRIDANAAFHAEPKFKFDVSGYVAVTALGFSVYDQRWQLAAYELGSNMRFGVNFPVHYVEGEPFNVSMEDVEFEVPDVDPGALIGQLGEQIF</sequence>
<proteinExistence type="predicted"/>